<evidence type="ECO:0000259" key="2">
    <source>
        <dbReference type="PROSITE" id="PS50097"/>
    </source>
</evidence>
<dbReference type="InterPro" id="IPR000210">
    <property type="entry name" value="BTB/POZ_dom"/>
</dbReference>
<dbReference type="GO" id="GO:0000712">
    <property type="term" value="P:resolution of meiotic recombination intermediates"/>
    <property type="evidence" value="ECO:0007669"/>
    <property type="project" value="TreeGrafter"/>
</dbReference>
<dbReference type="GO" id="GO:0004519">
    <property type="term" value="F:endonuclease activity"/>
    <property type="evidence" value="ECO:0007669"/>
    <property type="project" value="UniProtKB-KW"/>
</dbReference>
<feature type="domain" description="BTB" evidence="2">
    <location>
        <begin position="296"/>
        <end position="358"/>
    </location>
</feature>
<keyword evidence="3" id="KW-0255">Endonuclease</keyword>
<dbReference type="InterPro" id="IPR011333">
    <property type="entry name" value="SKP1/BTB/POZ_sf"/>
</dbReference>
<dbReference type="CDD" id="cd22999">
    <property type="entry name" value="SAP_SLX4"/>
    <property type="match status" value="1"/>
</dbReference>
<feature type="compositionally biased region" description="Basic and acidic residues" evidence="1">
    <location>
        <begin position="668"/>
        <end position="678"/>
    </location>
</feature>
<feature type="compositionally biased region" description="Polar residues" evidence="1">
    <location>
        <begin position="644"/>
        <end position="657"/>
    </location>
</feature>
<dbReference type="PANTHER" id="PTHR21541">
    <property type="entry name" value="BTB POZ DOMAIN CONTAINING 12"/>
    <property type="match status" value="1"/>
</dbReference>
<keyword evidence="3" id="KW-0540">Nuclease</keyword>
<dbReference type="Gene3D" id="3.30.710.10">
    <property type="entry name" value="Potassium Channel Kv1.1, Chain A"/>
    <property type="match status" value="1"/>
</dbReference>
<accession>A0A0X3PDR4</accession>
<feature type="region of interest" description="Disordered" evidence="1">
    <location>
        <begin position="385"/>
        <end position="407"/>
    </location>
</feature>
<proteinExistence type="predicted"/>
<dbReference type="EMBL" id="GEEE01013231">
    <property type="protein sequence ID" value="JAP49994.1"/>
    <property type="molecule type" value="Transcribed_RNA"/>
</dbReference>
<feature type="compositionally biased region" description="Polar residues" evidence="1">
    <location>
        <begin position="685"/>
        <end position="696"/>
    </location>
</feature>
<dbReference type="AlphaFoldDB" id="A0A0X3PDR4"/>
<dbReference type="GO" id="GO:0033557">
    <property type="term" value="C:Slx1-Slx4 complex"/>
    <property type="evidence" value="ECO:0007669"/>
    <property type="project" value="TreeGrafter"/>
</dbReference>
<name>A0A0X3PDR4_SCHSO</name>
<dbReference type="PROSITE" id="PS50097">
    <property type="entry name" value="BTB"/>
    <property type="match status" value="1"/>
</dbReference>
<feature type="region of interest" description="Disordered" evidence="1">
    <location>
        <begin position="638"/>
        <end position="724"/>
    </location>
</feature>
<dbReference type="PANTHER" id="PTHR21541:SF3">
    <property type="entry name" value="STRUCTURE-SPECIFIC ENDONUCLEASE SUBUNIT SLX4"/>
    <property type="match status" value="1"/>
</dbReference>
<evidence type="ECO:0000256" key="1">
    <source>
        <dbReference type="SAM" id="MobiDB-lite"/>
    </source>
</evidence>
<evidence type="ECO:0000313" key="3">
    <source>
        <dbReference type="EMBL" id="JAP49994.1"/>
    </source>
</evidence>
<gene>
    <name evidence="3" type="primary">SLX4</name>
    <name evidence="3" type="ORF">TR99318</name>
</gene>
<keyword evidence="3" id="KW-0378">Hydrolase</keyword>
<reference evidence="3" key="1">
    <citation type="submission" date="2016-01" db="EMBL/GenBank/DDBJ databases">
        <title>Reference transcriptome for the parasite Schistocephalus solidus: insights into the molecular evolution of parasitism.</title>
        <authorList>
            <person name="Hebert F.O."/>
            <person name="Grambauer S."/>
            <person name="Barber I."/>
            <person name="Landry C.R."/>
            <person name="Aubin-Horth N."/>
        </authorList>
    </citation>
    <scope>NUCLEOTIDE SEQUENCE</scope>
</reference>
<feature type="compositionally biased region" description="Polar residues" evidence="1">
    <location>
        <begin position="706"/>
        <end position="715"/>
    </location>
</feature>
<organism evidence="3">
    <name type="scientific">Schistocephalus solidus</name>
    <name type="common">Tapeworm</name>
    <dbReference type="NCBI Taxonomy" id="70667"/>
    <lineage>
        <taxon>Eukaryota</taxon>
        <taxon>Metazoa</taxon>
        <taxon>Spiralia</taxon>
        <taxon>Lophotrochozoa</taxon>
        <taxon>Platyhelminthes</taxon>
        <taxon>Cestoda</taxon>
        <taxon>Eucestoda</taxon>
        <taxon>Diphyllobothriidea</taxon>
        <taxon>Diphyllobothriidae</taxon>
        <taxon>Schistocephalus</taxon>
    </lineage>
</organism>
<feature type="region of interest" description="Disordered" evidence="1">
    <location>
        <begin position="581"/>
        <end position="622"/>
    </location>
</feature>
<sequence>MSCGSSIVSCEFCHQNLSLWSVERQILHKESCCERTIRTCRQCPACLRPLNFDISKSHLTECSHKLGLSVGQLLSLDRGTGSERTIPQFRPKGKKVAKKRPVKDFQNSTVFSRTLTTSFALSRRETTRASKAAFVSTSHLCVEKSKRLEILSTRLSSVFLTDSLNTCIIRRVRNTTHEKRGLWALSSNFNRDDKLKFYVSALVPPLIPCCGKIGDNLRRFSQIPGNSASGVAFDMSLTQEHLIPANQKTAIMNHDPVVISQSPVSPCSPTNPVLPSKSAPTTAGIFTQMVGSPLCADLSICLDSGELVPAHRFVFAAWNPDLAMVQEKDASISAPGISKSQLMHLLTALYTNDVAVFAALEPEEEFVLDCWQLLDIVRPFSHSLLSSQPPTTSPPFKAPPGCRKRPSVESTVANHSAVFSDANSVPFLVWTSPPPSKVLSSPSRVDGATYSGDLFAASDDSILTTGLPVSDKKAQGEENVDAVITSCTGPSPPQTCSPASAEHLCPQPPESTVSETKDFARVCTDPASSDDHHPFKSLCDSVPSPLPTADPPSLSDRVPSPSNEGFQMARTIIPLTPQEFQRIPSPDTAFSASDPPAFEFPPSGNEHLPSPSPPPLPLDMSCFFDASMPAPLAKRLRMTEEADSQSITSTEPHSAPSSPVRHPSKFSPSERHADRIDSDPEEGDMSSSQPVLSSYTPLRRPAHSRPSASVISFSPITPKPAYEQMPTPHLRRALSEYGLRNLPKKKAIRILNHIYDELHPYVEVPSVVMEEVSQASPTRAAAITPPLAQSPCLGKENASPTMCQVGIRGPSKPGMPPDLNPVERETAINFASSTPTHPNLGPFNALFGKARNGAEKTQNAEIQQRVYEYLRMNDDIYYNIVTYTPLEIDCLHALLRDAGIKLGLSRLMSMLDEWVSTHIQSYYALSQLDYVFSPRIDWEIRNSTLMSK</sequence>
<feature type="region of interest" description="Disordered" evidence="1">
    <location>
        <begin position="491"/>
        <end position="564"/>
    </location>
</feature>
<protein>
    <submittedName>
        <fullName evidence="3">Structure-specific endonuclease subunit SLX4</fullName>
    </submittedName>
</protein>